<evidence type="ECO:0000313" key="2">
    <source>
        <dbReference type="Proteomes" id="UP000334990"/>
    </source>
</evidence>
<name>A0A5M3VSJ8_9ACTN</name>
<accession>A0A5M3VSJ8</accession>
<keyword evidence="2" id="KW-1185">Reference proteome</keyword>
<dbReference type="Proteomes" id="UP000334990">
    <property type="component" value="Unassembled WGS sequence"/>
</dbReference>
<organism evidence="1 2">
    <name type="scientific">Acrocarpospora corrugata</name>
    <dbReference type="NCBI Taxonomy" id="35763"/>
    <lineage>
        <taxon>Bacteria</taxon>
        <taxon>Bacillati</taxon>
        <taxon>Actinomycetota</taxon>
        <taxon>Actinomycetes</taxon>
        <taxon>Streptosporangiales</taxon>
        <taxon>Streptosporangiaceae</taxon>
        <taxon>Acrocarpospora</taxon>
    </lineage>
</organism>
<gene>
    <name evidence="1" type="ORF">Acor_15570</name>
</gene>
<dbReference type="AlphaFoldDB" id="A0A5M3VSJ8"/>
<comment type="caution">
    <text evidence="1">The sequence shown here is derived from an EMBL/GenBank/DDBJ whole genome shotgun (WGS) entry which is preliminary data.</text>
</comment>
<sequence length="176" mass="18443">MRHHAGRLHDAALLPWADRCSADAAVPADGHLLDSHAANGLIVNVPGQQRLVSWTSGRVTQYAVGPLGASQLVADRPYLTGGRTDIGGRNYGVVAVDPGNAGKVVLVAGTSNHSLYLDRLSGTMTSSDGYLTLAQTYMDGSQLKLMMINSAGTGLSPLNRRVLDIRCHVPAQAACA</sequence>
<evidence type="ECO:0000313" key="1">
    <source>
        <dbReference type="EMBL" id="GER99493.1"/>
    </source>
</evidence>
<protein>
    <submittedName>
        <fullName evidence="1">Uncharacterized protein</fullName>
    </submittedName>
</protein>
<proteinExistence type="predicted"/>
<dbReference type="EMBL" id="BLAD01000040">
    <property type="protein sequence ID" value="GER99493.1"/>
    <property type="molecule type" value="Genomic_DNA"/>
</dbReference>
<reference evidence="1 2" key="1">
    <citation type="submission" date="2019-10" db="EMBL/GenBank/DDBJ databases">
        <title>Whole genome shotgun sequence of Acrocarpospora corrugata NBRC 13972.</title>
        <authorList>
            <person name="Ichikawa N."/>
            <person name="Kimura A."/>
            <person name="Kitahashi Y."/>
            <person name="Komaki H."/>
            <person name="Oguchi A."/>
        </authorList>
    </citation>
    <scope>NUCLEOTIDE SEQUENCE [LARGE SCALE GENOMIC DNA]</scope>
    <source>
        <strain evidence="1 2">NBRC 13972</strain>
    </source>
</reference>